<dbReference type="PANTHER" id="PTHR21666:SF289">
    <property type="entry name" value="L-ALA--D-GLU ENDOPEPTIDASE"/>
    <property type="match status" value="1"/>
</dbReference>
<keyword evidence="1" id="KW-0732">Signal</keyword>
<gene>
    <name evidence="4" type="ORF">EHO59_05630</name>
</gene>
<dbReference type="InterPro" id="IPR018392">
    <property type="entry name" value="LysM"/>
</dbReference>
<dbReference type="Pfam" id="PF01551">
    <property type="entry name" value="Peptidase_M23"/>
    <property type="match status" value="1"/>
</dbReference>
<name>A0A4R9G7X4_9LEPT</name>
<dbReference type="OrthoDB" id="344303at2"/>
<comment type="caution">
    <text evidence="4">The sequence shown here is derived from an EMBL/GenBank/DDBJ whole genome shotgun (WGS) entry which is preliminary data.</text>
</comment>
<feature type="region of interest" description="Disordered" evidence="2">
    <location>
        <begin position="68"/>
        <end position="99"/>
    </location>
</feature>
<dbReference type="InterPro" id="IPR016047">
    <property type="entry name" value="M23ase_b-sheet_dom"/>
</dbReference>
<feature type="domain" description="LysM" evidence="3">
    <location>
        <begin position="31"/>
        <end position="75"/>
    </location>
</feature>
<organism evidence="4 5">
    <name type="scientific">Leptospira semungkisensis</name>
    <dbReference type="NCBI Taxonomy" id="2484985"/>
    <lineage>
        <taxon>Bacteria</taxon>
        <taxon>Pseudomonadati</taxon>
        <taxon>Spirochaetota</taxon>
        <taxon>Spirochaetia</taxon>
        <taxon>Leptospirales</taxon>
        <taxon>Leptospiraceae</taxon>
        <taxon>Leptospira</taxon>
    </lineage>
</organism>
<dbReference type="Gene3D" id="3.10.350.10">
    <property type="entry name" value="LysM domain"/>
    <property type="match status" value="1"/>
</dbReference>
<dbReference type="SUPFAM" id="SSF51261">
    <property type="entry name" value="Duplicated hybrid motif"/>
    <property type="match status" value="1"/>
</dbReference>
<dbReference type="NCBIfam" id="NF047755">
    <property type="entry name" value="LIC_10271_M23"/>
    <property type="match status" value="1"/>
</dbReference>
<evidence type="ECO:0000256" key="2">
    <source>
        <dbReference type="SAM" id="MobiDB-lite"/>
    </source>
</evidence>
<evidence type="ECO:0000259" key="3">
    <source>
        <dbReference type="PROSITE" id="PS51782"/>
    </source>
</evidence>
<dbReference type="InterPro" id="IPR036779">
    <property type="entry name" value="LysM_dom_sf"/>
</dbReference>
<dbReference type="CDD" id="cd00118">
    <property type="entry name" value="LysM"/>
    <property type="match status" value="1"/>
</dbReference>
<evidence type="ECO:0000313" key="5">
    <source>
        <dbReference type="Proteomes" id="UP000297453"/>
    </source>
</evidence>
<dbReference type="EMBL" id="RQEP01000005">
    <property type="protein sequence ID" value="TGK07581.1"/>
    <property type="molecule type" value="Genomic_DNA"/>
</dbReference>
<dbReference type="CDD" id="cd12797">
    <property type="entry name" value="M23_peptidase"/>
    <property type="match status" value="1"/>
</dbReference>
<dbReference type="Proteomes" id="UP000297453">
    <property type="component" value="Unassembled WGS sequence"/>
</dbReference>
<evidence type="ECO:0000313" key="4">
    <source>
        <dbReference type="EMBL" id="TGK07581.1"/>
    </source>
</evidence>
<dbReference type="RefSeq" id="WP_135585576.1">
    <property type="nucleotide sequence ID" value="NZ_RQEP01000005.1"/>
</dbReference>
<protein>
    <submittedName>
        <fullName evidence="4">LysM peptidoglycan-binding domain-containing protein</fullName>
    </submittedName>
</protein>
<feature type="compositionally biased region" description="Low complexity" evidence="2">
    <location>
        <begin position="81"/>
        <end position="96"/>
    </location>
</feature>
<dbReference type="InterPro" id="IPR050570">
    <property type="entry name" value="Cell_wall_metabolism_enzyme"/>
</dbReference>
<evidence type="ECO:0000256" key="1">
    <source>
        <dbReference type="ARBA" id="ARBA00022729"/>
    </source>
</evidence>
<reference evidence="4" key="1">
    <citation type="journal article" date="2019" name="PLoS Negl. Trop. Dis.">
        <title>Revisiting the worldwide diversity of Leptospira species in the environment.</title>
        <authorList>
            <person name="Vincent A.T."/>
            <person name="Schiettekatte O."/>
            <person name="Bourhy P."/>
            <person name="Veyrier F.J."/>
            <person name="Picardeau M."/>
        </authorList>
    </citation>
    <scope>NUCLEOTIDE SEQUENCE [LARGE SCALE GENOMIC DNA]</scope>
    <source>
        <strain evidence="4">SSS9</strain>
    </source>
</reference>
<dbReference type="InterPro" id="IPR011055">
    <property type="entry name" value="Dup_hybrid_motif"/>
</dbReference>
<proteinExistence type="predicted"/>
<dbReference type="SUPFAM" id="SSF54106">
    <property type="entry name" value="LysM domain"/>
    <property type="match status" value="1"/>
</dbReference>
<dbReference type="AlphaFoldDB" id="A0A4R9G7X4"/>
<dbReference type="Gene3D" id="2.70.70.10">
    <property type="entry name" value="Glucose Permease (Domain IIA)"/>
    <property type="match status" value="1"/>
</dbReference>
<dbReference type="GO" id="GO:0004222">
    <property type="term" value="F:metalloendopeptidase activity"/>
    <property type="evidence" value="ECO:0007669"/>
    <property type="project" value="TreeGrafter"/>
</dbReference>
<dbReference type="PANTHER" id="PTHR21666">
    <property type="entry name" value="PEPTIDASE-RELATED"/>
    <property type="match status" value="1"/>
</dbReference>
<sequence length="218" mass="24430">MREYFSFQSVCLRILFVFFLPLNVFGGAPAKTHTVQPKETAFSISRKYGIDWRILMDWNGKKDTEGLKVGERLRIPPDPNSKNSETPSSSSHSSVSYGNGKFHSPLKKLPPVALPYSNLSYYPNRGVLFKAGRFKEVHPASSGKVVVLDQMDGYRKYIILEHKGGYSSVYANLRSVSVKEGETVKPEDLLGELEDGKGLYFQVNQGNKAIDPIPLLRN</sequence>
<dbReference type="SMART" id="SM00257">
    <property type="entry name" value="LysM"/>
    <property type="match status" value="1"/>
</dbReference>
<keyword evidence="5" id="KW-1185">Reference proteome</keyword>
<dbReference type="Pfam" id="PF01476">
    <property type="entry name" value="LysM"/>
    <property type="match status" value="1"/>
</dbReference>
<dbReference type="PROSITE" id="PS51782">
    <property type="entry name" value="LYSM"/>
    <property type="match status" value="1"/>
</dbReference>
<accession>A0A4R9G7X4</accession>